<keyword evidence="2" id="KW-1185">Reference proteome</keyword>
<name>A0AAW0HY34_MYOGA</name>
<dbReference type="EMBL" id="JBBHLL010000286">
    <property type="protein sequence ID" value="KAK7806963.1"/>
    <property type="molecule type" value="Genomic_DNA"/>
</dbReference>
<dbReference type="AlphaFoldDB" id="A0AAW0HY34"/>
<feature type="non-terminal residue" evidence="1">
    <location>
        <position position="1"/>
    </location>
</feature>
<sequence>HSWAYMQANICEGPAVGIDLSTTYSHEDVFKLGKVELPLTRVTEPQETMLLLPTDMVVNDAGRSNVQDEYKGETKSIDAEATKDVELLLASVYLELSMSQLQLTHMAETGRLELKEMC</sequence>
<evidence type="ECO:0000313" key="2">
    <source>
        <dbReference type="Proteomes" id="UP001488838"/>
    </source>
</evidence>
<proteinExistence type="predicted"/>
<dbReference type="Proteomes" id="UP001488838">
    <property type="component" value="Unassembled WGS sequence"/>
</dbReference>
<gene>
    <name evidence="1" type="ORF">U0070_009456</name>
</gene>
<comment type="caution">
    <text evidence="1">The sequence shown here is derived from an EMBL/GenBank/DDBJ whole genome shotgun (WGS) entry which is preliminary data.</text>
</comment>
<accession>A0AAW0HY34</accession>
<protein>
    <submittedName>
        <fullName evidence="1">Uncharacterized protein</fullName>
    </submittedName>
</protein>
<reference evidence="1 2" key="1">
    <citation type="journal article" date="2023" name="bioRxiv">
        <title>Conserved and derived expression patterns and positive selection on dental genes reveal complex evolutionary context of ever-growing rodent molars.</title>
        <authorList>
            <person name="Calamari Z.T."/>
            <person name="Song A."/>
            <person name="Cohen E."/>
            <person name="Akter M."/>
            <person name="Roy R.D."/>
            <person name="Hallikas O."/>
            <person name="Christensen M.M."/>
            <person name="Li P."/>
            <person name="Marangoni P."/>
            <person name="Jernvall J."/>
            <person name="Klein O.D."/>
        </authorList>
    </citation>
    <scope>NUCLEOTIDE SEQUENCE [LARGE SCALE GENOMIC DNA]</scope>
    <source>
        <strain evidence="1">V071</strain>
    </source>
</reference>
<organism evidence="1 2">
    <name type="scientific">Myodes glareolus</name>
    <name type="common">Bank vole</name>
    <name type="synonym">Clethrionomys glareolus</name>
    <dbReference type="NCBI Taxonomy" id="447135"/>
    <lineage>
        <taxon>Eukaryota</taxon>
        <taxon>Metazoa</taxon>
        <taxon>Chordata</taxon>
        <taxon>Craniata</taxon>
        <taxon>Vertebrata</taxon>
        <taxon>Euteleostomi</taxon>
        <taxon>Mammalia</taxon>
        <taxon>Eutheria</taxon>
        <taxon>Euarchontoglires</taxon>
        <taxon>Glires</taxon>
        <taxon>Rodentia</taxon>
        <taxon>Myomorpha</taxon>
        <taxon>Muroidea</taxon>
        <taxon>Cricetidae</taxon>
        <taxon>Arvicolinae</taxon>
        <taxon>Myodes</taxon>
    </lineage>
</organism>
<evidence type="ECO:0000313" key="1">
    <source>
        <dbReference type="EMBL" id="KAK7806963.1"/>
    </source>
</evidence>